<protein>
    <submittedName>
        <fullName evidence="1">Uncharacterized protein</fullName>
    </submittedName>
</protein>
<evidence type="ECO:0000313" key="1">
    <source>
        <dbReference type="EMBL" id="KAH7917388.1"/>
    </source>
</evidence>
<reference evidence="1" key="1">
    <citation type="journal article" date="2021" name="New Phytol.">
        <title>Evolutionary innovations through gain and loss of genes in the ectomycorrhizal Boletales.</title>
        <authorList>
            <person name="Wu G."/>
            <person name="Miyauchi S."/>
            <person name="Morin E."/>
            <person name="Kuo A."/>
            <person name="Drula E."/>
            <person name="Varga T."/>
            <person name="Kohler A."/>
            <person name="Feng B."/>
            <person name="Cao Y."/>
            <person name="Lipzen A."/>
            <person name="Daum C."/>
            <person name="Hundley H."/>
            <person name="Pangilinan J."/>
            <person name="Johnson J."/>
            <person name="Barry K."/>
            <person name="LaButti K."/>
            <person name="Ng V."/>
            <person name="Ahrendt S."/>
            <person name="Min B."/>
            <person name="Choi I.G."/>
            <person name="Park H."/>
            <person name="Plett J.M."/>
            <person name="Magnuson J."/>
            <person name="Spatafora J.W."/>
            <person name="Nagy L.G."/>
            <person name="Henrissat B."/>
            <person name="Grigoriev I.V."/>
            <person name="Yang Z.L."/>
            <person name="Xu J."/>
            <person name="Martin F.M."/>
        </authorList>
    </citation>
    <scope>NUCLEOTIDE SEQUENCE</scope>
    <source>
        <strain evidence="1">KUC20120723A-06</strain>
    </source>
</reference>
<comment type="caution">
    <text evidence="1">The sequence shown here is derived from an EMBL/GenBank/DDBJ whole genome shotgun (WGS) entry which is preliminary data.</text>
</comment>
<gene>
    <name evidence="1" type="ORF">BV22DRAFT_1135447</name>
</gene>
<name>A0ACB8AWZ9_9AGAM</name>
<dbReference type="EMBL" id="MU267085">
    <property type="protein sequence ID" value="KAH7917388.1"/>
    <property type="molecule type" value="Genomic_DNA"/>
</dbReference>
<organism evidence="1 2">
    <name type="scientific">Leucogyrophana mollusca</name>
    <dbReference type="NCBI Taxonomy" id="85980"/>
    <lineage>
        <taxon>Eukaryota</taxon>
        <taxon>Fungi</taxon>
        <taxon>Dikarya</taxon>
        <taxon>Basidiomycota</taxon>
        <taxon>Agaricomycotina</taxon>
        <taxon>Agaricomycetes</taxon>
        <taxon>Agaricomycetidae</taxon>
        <taxon>Boletales</taxon>
        <taxon>Boletales incertae sedis</taxon>
        <taxon>Leucogyrophana</taxon>
    </lineage>
</organism>
<proteinExistence type="predicted"/>
<keyword evidence="2" id="KW-1185">Reference proteome</keyword>
<sequence length="489" mass="51677">MSFNISSSMTVTAISEALSSIEKDIKAIPYSDLPAKVVRDLRKLLKVLGERPAEAVLARRARAARASLVFTLGDVQHPLARAQLVELDRAPSPDIFVDSPTVLPARPSLKFGAPSFLLASPTADSSPDANTVAAAVLTSAPPSPTRASSVHPAEPLFLLSSPRANTPIPPAVARSRSPSPIASPVATPSPVRLFTPAPVTILDPPRSPSLTSPASPMDVEATESVTLVRRRKPVLVVESESEDVPPEATASDHGSSHRDELADDAPAATSSAKELPLDFFVFENLRLPMYRKGTKVQPPAIGVDEEGEEVFPPKLTAGQSYSLSRAPTSCANCAERARARRASVLVARAVVVPAPGRSTTLVMAWPSQPRSVTSAPLFLIPFGTSSTPVKVEASSTSLKPRRKAARRPLAVMTASSSRAPSKRMKLSVHPPSVSPPPRARTALSNNDPFAVIDAKLESIHSALGDIRFALSVIEGSSANVGKGKKRARE</sequence>
<evidence type="ECO:0000313" key="2">
    <source>
        <dbReference type="Proteomes" id="UP000790709"/>
    </source>
</evidence>
<dbReference type="Proteomes" id="UP000790709">
    <property type="component" value="Unassembled WGS sequence"/>
</dbReference>
<accession>A0ACB8AWZ9</accession>